<dbReference type="OrthoDB" id="2157736at2"/>
<dbReference type="InterPro" id="IPR010380">
    <property type="entry name" value="DUF975"/>
</dbReference>
<feature type="transmembrane region" description="Helical" evidence="1">
    <location>
        <begin position="59"/>
        <end position="79"/>
    </location>
</feature>
<dbReference type="RefSeq" id="WP_071877504.1">
    <property type="nucleotide sequence ID" value="NZ_JXLC01000009.1"/>
</dbReference>
<dbReference type="EMBL" id="CP013614">
    <property type="protein sequence ID" value="ALS01510.1"/>
    <property type="molecule type" value="Genomic_DNA"/>
</dbReference>
<dbReference type="KEGG" id="ess:ATZ33_09055"/>
<dbReference type="PANTHER" id="PTHR40076">
    <property type="entry name" value="MEMBRANE PROTEIN-RELATED"/>
    <property type="match status" value="1"/>
</dbReference>
<evidence type="ECO:0000313" key="2">
    <source>
        <dbReference type="EMBL" id="ALS01510.1"/>
    </source>
</evidence>
<reference evidence="2 4" key="2">
    <citation type="submission" date="2015-12" db="EMBL/GenBank/DDBJ databases">
        <authorList>
            <person name="Lauer A."/>
            <person name="Humrighouse B."/>
            <person name="Loparev V."/>
            <person name="Shewmaker P.L."/>
            <person name="Whitney A.M."/>
            <person name="McLaughlin R.W."/>
        </authorList>
    </citation>
    <scope>NUCLEOTIDE SEQUENCE [LARGE SCALE GENOMIC DNA]</scope>
    <source>
        <strain evidence="2 4">LMG 23085</strain>
    </source>
</reference>
<dbReference type="Pfam" id="PF06161">
    <property type="entry name" value="DUF975"/>
    <property type="match status" value="1"/>
</dbReference>
<feature type="transmembrane region" description="Helical" evidence="1">
    <location>
        <begin position="157"/>
        <end position="185"/>
    </location>
</feature>
<accession>A0A0S3KB14</accession>
<evidence type="ECO:0000313" key="5">
    <source>
        <dbReference type="Proteomes" id="UP000183039"/>
    </source>
</evidence>
<dbReference type="EMBL" id="JXLC01000009">
    <property type="protein sequence ID" value="OJG91938.1"/>
    <property type="molecule type" value="Genomic_DNA"/>
</dbReference>
<organism evidence="3 5">
    <name type="scientific">Enterococcus silesiacus</name>
    <dbReference type="NCBI Taxonomy" id="332949"/>
    <lineage>
        <taxon>Bacteria</taxon>
        <taxon>Bacillati</taxon>
        <taxon>Bacillota</taxon>
        <taxon>Bacilli</taxon>
        <taxon>Lactobacillales</taxon>
        <taxon>Enterococcaceae</taxon>
        <taxon>Enterococcus</taxon>
    </lineage>
</organism>
<evidence type="ECO:0000313" key="4">
    <source>
        <dbReference type="Proteomes" id="UP000065511"/>
    </source>
</evidence>
<feature type="transmembrane region" description="Helical" evidence="1">
    <location>
        <begin position="215"/>
        <end position="240"/>
    </location>
</feature>
<reference evidence="3 5" key="1">
    <citation type="submission" date="2014-12" db="EMBL/GenBank/DDBJ databases">
        <title>Draft genome sequences of 29 type strains of Enterococci.</title>
        <authorList>
            <person name="Zhong Z."/>
            <person name="Sun Z."/>
            <person name="Liu W."/>
            <person name="Zhang W."/>
            <person name="Zhang H."/>
        </authorList>
    </citation>
    <scope>NUCLEOTIDE SEQUENCE [LARGE SCALE GENOMIC DNA]</scope>
    <source>
        <strain evidence="3 5">DSM 22801</strain>
    </source>
</reference>
<keyword evidence="1" id="KW-0812">Transmembrane</keyword>
<name>A0A0S3KB14_9ENTE</name>
<protein>
    <recommendedName>
        <fullName evidence="6">DUF975 domain-containing protein</fullName>
    </recommendedName>
</protein>
<evidence type="ECO:0000256" key="1">
    <source>
        <dbReference type="SAM" id="Phobius"/>
    </source>
</evidence>
<dbReference type="AlphaFoldDB" id="A0A0S3KB14"/>
<keyword evidence="1" id="KW-1133">Transmembrane helix</keyword>
<sequence length="265" mass="29827">MKSQITNAMHREQARTSLKNQWGTMAWITFLAVFIRFMISSVVGSVANLPQDSASNNVMSFLLNNFLFFAITYGTYYCALQVLRGKRVQAGMLTAIFQGKFYLPMLFINLIQYLVELVLNLIVLLPVLLSYGAALYFGLMFNTVSVDQFQTQMRGDFFLALLLLIFAFLMILIGVFVSGVFQFAVWVKLDDPELSVGDALKYALFLMKGRFGQYLLLQISFIGWFIIGALVFGIGLLWVIPYHDVAVASFYDTAREEKGAPTVVG</sequence>
<dbReference type="PANTHER" id="PTHR40076:SF1">
    <property type="entry name" value="MEMBRANE PROTEIN"/>
    <property type="match status" value="1"/>
</dbReference>
<evidence type="ECO:0008006" key="6">
    <source>
        <dbReference type="Google" id="ProtNLM"/>
    </source>
</evidence>
<keyword evidence="4" id="KW-1185">Reference proteome</keyword>
<evidence type="ECO:0000313" key="3">
    <source>
        <dbReference type="EMBL" id="OJG91938.1"/>
    </source>
</evidence>
<dbReference type="Proteomes" id="UP000065511">
    <property type="component" value="Chromosome"/>
</dbReference>
<feature type="transmembrane region" description="Helical" evidence="1">
    <location>
        <begin position="21"/>
        <end position="39"/>
    </location>
</feature>
<dbReference type="Proteomes" id="UP000183039">
    <property type="component" value="Unassembled WGS sequence"/>
</dbReference>
<keyword evidence="1" id="KW-0472">Membrane</keyword>
<gene>
    <name evidence="2" type="ORF">ATZ33_09055</name>
    <name evidence="3" type="ORF">RV15_GL003583</name>
</gene>
<proteinExistence type="predicted"/>